<evidence type="ECO:0000313" key="12">
    <source>
        <dbReference type="Proteomes" id="UP001163726"/>
    </source>
</evidence>
<dbReference type="InterPro" id="IPR050445">
    <property type="entry name" value="Bact_polysacc_biosynth/exp"/>
</dbReference>
<dbReference type="InterPro" id="IPR025669">
    <property type="entry name" value="AAA_dom"/>
</dbReference>
<dbReference type="PANTHER" id="PTHR32309:SF13">
    <property type="entry name" value="FERRIC ENTEROBACTIN TRANSPORT PROTEIN FEPE"/>
    <property type="match status" value="1"/>
</dbReference>
<dbReference type="InterPro" id="IPR027417">
    <property type="entry name" value="P-loop_NTPase"/>
</dbReference>
<gene>
    <name evidence="11" type="ORF">OLW01_02540</name>
</gene>
<keyword evidence="5" id="KW-0418">Kinase</keyword>
<evidence type="ECO:0000256" key="6">
    <source>
        <dbReference type="ARBA" id="ARBA00022840"/>
    </source>
</evidence>
<evidence type="ECO:0000256" key="1">
    <source>
        <dbReference type="ARBA" id="ARBA00007316"/>
    </source>
</evidence>
<keyword evidence="4" id="KW-0547">Nucleotide-binding</keyword>
<evidence type="ECO:0000256" key="8">
    <source>
        <dbReference type="ARBA" id="ARBA00051245"/>
    </source>
</evidence>
<sequence>MSTIEKALAKQKLAEQEKKKNQQVESETLQEKSFSASSTPVDAEARVQQVETRPSNTSEKSVTIPLDTMDQQGYVSLSSNRKLINEELRAIKRKVIRNAFGGLAKTLQASNLITVTSTRPGEGKSFTAINLALSIALEQDKTVLLVDADVLKPSISKKFQVEDSVDAGLMEFLLEEVNDVTDIMYKTNIDNLRFIPAGRPSHLSTELLASEKMALLAEEFVKRYPDRIVIMDAPPLLGINETAVLANLAGQILIVVEEEKTHLGELKQAVEQLDQEKAIGFVMNKAKKQDSTTGYGYGYAYAYASEK</sequence>
<keyword evidence="6" id="KW-0067">ATP-binding</keyword>
<dbReference type="SUPFAM" id="SSF52540">
    <property type="entry name" value="P-loop containing nucleoside triphosphate hydrolases"/>
    <property type="match status" value="1"/>
</dbReference>
<reference evidence="11" key="1">
    <citation type="submission" date="2022-10" db="EMBL/GenBank/DDBJ databases">
        <title>Catenovulum adriacola sp. nov. isolated in the Harbour of Susak.</title>
        <authorList>
            <person name="Schoch T."/>
            <person name="Reich S.J."/>
            <person name="Stoeferle S."/>
            <person name="Flaiz M."/>
            <person name="Kazda M."/>
            <person name="Riedel C.U."/>
            <person name="Duerre P."/>
        </authorList>
    </citation>
    <scope>NUCLEOTIDE SEQUENCE</scope>
    <source>
        <strain evidence="11">TS8</strain>
    </source>
</reference>
<dbReference type="PANTHER" id="PTHR32309">
    <property type="entry name" value="TYROSINE-PROTEIN KINASE"/>
    <property type="match status" value="1"/>
</dbReference>
<feature type="compositionally biased region" description="Basic and acidic residues" evidence="9">
    <location>
        <begin position="12"/>
        <end position="22"/>
    </location>
</feature>
<dbReference type="EMBL" id="CP109965">
    <property type="protein sequence ID" value="WAJ70712.1"/>
    <property type="molecule type" value="Genomic_DNA"/>
</dbReference>
<evidence type="ECO:0000256" key="7">
    <source>
        <dbReference type="ARBA" id="ARBA00023137"/>
    </source>
</evidence>
<evidence type="ECO:0000313" key="11">
    <source>
        <dbReference type="EMBL" id="WAJ70712.1"/>
    </source>
</evidence>
<accession>A0ABY7AN72</accession>
<dbReference type="NCBIfam" id="TIGR01007">
    <property type="entry name" value="eps_fam"/>
    <property type="match status" value="1"/>
</dbReference>
<dbReference type="Proteomes" id="UP001163726">
    <property type="component" value="Chromosome"/>
</dbReference>
<dbReference type="InterPro" id="IPR005702">
    <property type="entry name" value="Wzc-like_C"/>
</dbReference>
<evidence type="ECO:0000256" key="9">
    <source>
        <dbReference type="SAM" id="MobiDB-lite"/>
    </source>
</evidence>
<keyword evidence="7" id="KW-0829">Tyrosine-protein kinase</keyword>
<evidence type="ECO:0000256" key="3">
    <source>
        <dbReference type="ARBA" id="ARBA00022679"/>
    </source>
</evidence>
<dbReference type="Pfam" id="PF13614">
    <property type="entry name" value="AAA_31"/>
    <property type="match status" value="1"/>
</dbReference>
<evidence type="ECO:0000259" key="10">
    <source>
        <dbReference type="Pfam" id="PF13614"/>
    </source>
</evidence>
<feature type="compositionally biased region" description="Polar residues" evidence="9">
    <location>
        <begin position="23"/>
        <end position="40"/>
    </location>
</feature>
<dbReference type="Gene3D" id="3.40.50.300">
    <property type="entry name" value="P-loop containing nucleotide triphosphate hydrolases"/>
    <property type="match status" value="1"/>
</dbReference>
<evidence type="ECO:0000256" key="2">
    <source>
        <dbReference type="ARBA" id="ARBA00011903"/>
    </source>
</evidence>
<keyword evidence="12" id="KW-1185">Reference proteome</keyword>
<feature type="region of interest" description="Disordered" evidence="9">
    <location>
        <begin position="1"/>
        <end position="61"/>
    </location>
</feature>
<evidence type="ECO:0000256" key="4">
    <source>
        <dbReference type="ARBA" id="ARBA00022741"/>
    </source>
</evidence>
<dbReference type="CDD" id="cd05387">
    <property type="entry name" value="BY-kinase"/>
    <property type="match status" value="1"/>
</dbReference>
<dbReference type="EC" id="2.7.10.2" evidence="2"/>
<feature type="domain" description="AAA" evidence="10">
    <location>
        <begin position="112"/>
        <end position="274"/>
    </location>
</feature>
<feature type="compositionally biased region" description="Polar residues" evidence="9">
    <location>
        <begin position="49"/>
        <end position="61"/>
    </location>
</feature>
<organism evidence="11 12">
    <name type="scientific">Catenovulum adriaticum</name>
    <dbReference type="NCBI Taxonomy" id="2984846"/>
    <lineage>
        <taxon>Bacteria</taxon>
        <taxon>Pseudomonadati</taxon>
        <taxon>Pseudomonadota</taxon>
        <taxon>Gammaproteobacteria</taxon>
        <taxon>Alteromonadales</taxon>
        <taxon>Alteromonadaceae</taxon>
        <taxon>Catenovulum</taxon>
    </lineage>
</organism>
<comment type="similarity">
    <text evidence="1">Belongs to the CpsD/CapB family.</text>
</comment>
<protein>
    <recommendedName>
        <fullName evidence="2">non-specific protein-tyrosine kinase</fullName>
        <ecNumber evidence="2">2.7.10.2</ecNumber>
    </recommendedName>
</protein>
<dbReference type="RefSeq" id="WP_268075061.1">
    <property type="nucleotide sequence ID" value="NZ_CP109965.1"/>
</dbReference>
<comment type="catalytic activity">
    <reaction evidence="8">
        <text>L-tyrosyl-[protein] + ATP = O-phospho-L-tyrosyl-[protein] + ADP + H(+)</text>
        <dbReference type="Rhea" id="RHEA:10596"/>
        <dbReference type="Rhea" id="RHEA-COMP:10136"/>
        <dbReference type="Rhea" id="RHEA-COMP:20101"/>
        <dbReference type="ChEBI" id="CHEBI:15378"/>
        <dbReference type="ChEBI" id="CHEBI:30616"/>
        <dbReference type="ChEBI" id="CHEBI:46858"/>
        <dbReference type="ChEBI" id="CHEBI:61978"/>
        <dbReference type="ChEBI" id="CHEBI:456216"/>
        <dbReference type="EC" id="2.7.10.2"/>
    </reaction>
</comment>
<name>A0ABY7AN72_9ALTE</name>
<keyword evidence="3" id="KW-0808">Transferase</keyword>
<dbReference type="NCBIfam" id="TIGR03018">
    <property type="entry name" value="pepcterm_TyrKin"/>
    <property type="match status" value="1"/>
</dbReference>
<proteinExistence type="inferred from homology"/>
<evidence type="ECO:0000256" key="5">
    <source>
        <dbReference type="ARBA" id="ARBA00022777"/>
    </source>
</evidence>